<proteinExistence type="inferred from homology"/>
<dbReference type="SMART" id="SM00671">
    <property type="entry name" value="SEL1"/>
    <property type="match status" value="4"/>
</dbReference>
<keyword evidence="1 3" id="KW-0802">TPR repeat</keyword>
<feature type="repeat" description="TPR" evidence="3">
    <location>
        <begin position="533"/>
        <end position="566"/>
    </location>
</feature>
<dbReference type="SUPFAM" id="SSF48452">
    <property type="entry name" value="TPR-like"/>
    <property type="match status" value="3"/>
</dbReference>
<protein>
    <submittedName>
        <fullName evidence="5">Uncharacterized protein</fullName>
    </submittedName>
</protein>
<dbReference type="PANTHER" id="PTHR12558">
    <property type="entry name" value="CELL DIVISION CYCLE 16,23,27"/>
    <property type="match status" value="1"/>
</dbReference>
<feature type="repeat" description="TPR" evidence="3">
    <location>
        <begin position="19"/>
        <end position="52"/>
    </location>
</feature>
<dbReference type="AlphaFoldDB" id="A0A6B2KXN8"/>
<evidence type="ECO:0000313" key="5">
    <source>
        <dbReference type="EMBL" id="NDV29523.1"/>
    </source>
</evidence>
<dbReference type="Gene3D" id="1.25.40.10">
    <property type="entry name" value="Tetratricopeptide repeat domain"/>
    <property type="match status" value="3"/>
</dbReference>
<name>A0A6B2KXN8_9EUKA</name>
<feature type="repeat" description="TPR" evidence="3">
    <location>
        <begin position="53"/>
        <end position="86"/>
    </location>
</feature>
<dbReference type="PROSITE" id="PS50005">
    <property type="entry name" value="TPR"/>
    <property type="match status" value="5"/>
</dbReference>
<reference evidence="5" key="1">
    <citation type="journal article" date="2020" name="J. Eukaryot. Microbiol.">
        <title>De novo Sequencing, Assembly and Annotation of the Transcriptome for the Free-Living Testate Amoeba Arcella intermedia.</title>
        <authorList>
            <person name="Ribeiro G.M."/>
            <person name="Porfirio-Sousa A.L."/>
            <person name="Maurer-Alcala X.X."/>
            <person name="Katz L.A."/>
            <person name="Lahr D.J.G."/>
        </authorList>
    </citation>
    <scope>NUCLEOTIDE SEQUENCE</scope>
</reference>
<feature type="compositionally biased region" description="Basic and acidic residues" evidence="4">
    <location>
        <begin position="753"/>
        <end position="799"/>
    </location>
</feature>
<evidence type="ECO:0000256" key="1">
    <source>
        <dbReference type="ARBA" id="ARBA00022803"/>
    </source>
</evidence>
<dbReference type="SMART" id="SM00028">
    <property type="entry name" value="TPR"/>
    <property type="match status" value="9"/>
</dbReference>
<feature type="region of interest" description="Disordered" evidence="4">
    <location>
        <begin position="748"/>
        <end position="832"/>
    </location>
</feature>
<sequence>MRAFQQALSEKDISPPLSALTHYHLGRLHQELENLNDTVTNFNKAVELNINDSDALYHIGLFEHEMGNATKAVELYSKAVMKDANMIEAHVNLGNIYADKEDFENAVYHFKNAVKCKVDLSDKEVKGTLAMAHKNLAFVYLDQLGKLDLALRHLRLSTEYEGNLHLEFTMSEIFLKMEEFALADKKLTILAHKVVPNFTEAVNLDMKYVEKVGIELSARILNNLGITHFNAKYTERKNRTALKCFTWLLQLPSERDRGEIYFHLGCLYKELKNDESAIHYLLKAIDEVKDPKYQELSYLLLGETYKEKSDYQNSCKYFLMAEKLNSYDAPVHDALADCYIKLGDIQKAIQQVEISLSLEKDNPQNLGLLASLMLLDTANLHNNMDKIHGLVKKGLSINPEHPTCNFVKGKILYLDNQDPHIILKYLEKACNNANKSDETTNKNVTPSEDLIKEMMDKEVYSGEHLPEALKLLSQVKLKIGDKEGAIEALKSSLVFTDDVDSIVQLAHLYSETGRIEEGISLLRRVAVTDQDNPTVHFNLANLFIQNDQMTQAVNHYEKALEILSQASLPDNKLLFKILNNLTTTFHFLQEETKFKFVQEKLDRLIQENPQLLNEIMETFSPPAAFENGESEATPPPDAPSAQESSPLNISFNLPPPPEDSELANLNLSYYSVIQNQHKYDLNNIEGIKQFGEELRAAMQEDLRAGRVREATHKEIDEMVKANVTEEEADKVLKMFEEAGYDTSGKVIKKRKPEKTEKRSEILRDEKTEKTDKTEKDEKSDEKTLKDEKDEGVVKEERSLNHGGPKTVKKQNSLKAEKTKKKKNKDNKGNKKE</sequence>
<feature type="region of interest" description="Disordered" evidence="4">
    <location>
        <begin position="624"/>
        <end position="655"/>
    </location>
</feature>
<organism evidence="5">
    <name type="scientific">Arcella intermedia</name>
    <dbReference type="NCBI Taxonomy" id="1963864"/>
    <lineage>
        <taxon>Eukaryota</taxon>
        <taxon>Amoebozoa</taxon>
        <taxon>Tubulinea</taxon>
        <taxon>Elardia</taxon>
        <taxon>Arcellinida</taxon>
        <taxon>Sphaerothecina</taxon>
        <taxon>Arcellidae</taxon>
        <taxon>Arcella</taxon>
    </lineage>
</organism>
<dbReference type="Pfam" id="PF13181">
    <property type="entry name" value="TPR_8"/>
    <property type="match status" value="2"/>
</dbReference>
<dbReference type="EMBL" id="GIBP01000554">
    <property type="protein sequence ID" value="NDV29523.1"/>
    <property type="molecule type" value="Transcribed_RNA"/>
</dbReference>
<feature type="repeat" description="TPR" evidence="3">
    <location>
        <begin position="87"/>
        <end position="120"/>
    </location>
</feature>
<evidence type="ECO:0000256" key="3">
    <source>
        <dbReference type="PROSITE-ProRule" id="PRU00339"/>
    </source>
</evidence>
<feature type="compositionally biased region" description="Polar residues" evidence="4">
    <location>
        <begin position="641"/>
        <end position="651"/>
    </location>
</feature>
<dbReference type="PANTHER" id="PTHR12558:SF13">
    <property type="entry name" value="CELL DIVISION CYCLE PROTEIN 27 HOMOLOG"/>
    <property type="match status" value="1"/>
</dbReference>
<dbReference type="InterPro" id="IPR019734">
    <property type="entry name" value="TPR_rpt"/>
</dbReference>
<evidence type="ECO:0000256" key="2">
    <source>
        <dbReference type="ARBA" id="ARBA00038210"/>
    </source>
</evidence>
<accession>A0A6B2KXN8</accession>
<dbReference type="InterPro" id="IPR006597">
    <property type="entry name" value="Sel1-like"/>
</dbReference>
<comment type="similarity">
    <text evidence="2">Belongs to the APC3/CDC27 family.</text>
</comment>
<dbReference type="Pfam" id="PF13432">
    <property type="entry name" value="TPR_16"/>
    <property type="match status" value="1"/>
</dbReference>
<dbReference type="InterPro" id="IPR011990">
    <property type="entry name" value="TPR-like_helical_dom_sf"/>
</dbReference>
<feature type="repeat" description="TPR" evidence="3">
    <location>
        <begin position="329"/>
        <end position="362"/>
    </location>
</feature>
<evidence type="ECO:0000256" key="4">
    <source>
        <dbReference type="SAM" id="MobiDB-lite"/>
    </source>
</evidence>